<keyword evidence="3" id="KW-0812">Transmembrane</keyword>
<evidence type="ECO:0000313" key="6">
    <source>
        <dbReference type="EMBL" id="BCR84000.1"/>
    </source>
</evidence>
<evidence type="ECO:0000256" key="5">
    <source>
        <dbReference type="ARBA" id="ARBA00023136"/>
    </source>
</evidence>
<proteinExistence type="inferred from homology"/>
<dbReference type="Gene3D" id="6.10.110.10">
    <property type="match status" value="1"/>
</dbReference>
<reference evidence="6" key="2">
    <citation type="submission" date="2021-02" db="EMBL/GenBank/DDBJ databases">
        <title>Aspergillus chevalieri M1 genome sequence.</title>
        <authorList>
            <person name="Kadooka C."/>
            <person name="Mori K."/>
            <person name="Futagami T."/>
        </authorList>
    </citation>
    <scope>NUCLEOTIDE SEQUENCE</scope>
    <source>
        <strain evidence="6">M1</strain>
    </source>
</reference>
<evidence type="ECO:0000256" key="1">
    <source>
        <dbReference type="ARBA" id="ARBA00004141"/>
    </source>
</evidence>
<evidence type="ECO:0000256" key="2">
    <source>
        <dbReference type="ARBA" id="ARBA00007262"/>
    </source>
</evidence>
<dbReference type="Pfam" id="PF06140">
    <property type="entry name" value="Ifi-6-16"/>
    <property type="match status" value="1"/>
</dbReference>
<comment type="subcellular location">
    <subcellularLocation>
        <location evidence="1">Membrane</location>
        <topology evidence="1">Multi-pass membrane protein</topology>
    </subcellularLocation>
</comment>
<keyword evidence="7" id="KW-1185">Reference proteome</keyword>
<name>A0A7R7VG12_ASPCH</name>
<dbReference type="Proteomes" id="UP000637239">
    <property type="component" value="Chromosome 1"/>
</dbReference>
<dbReference type="AlphaFoldDB" id="A0A7R7VG12"/>
<dbReference type="InterPro" id="IPR038213">
    <property type="entry name" value="IFI6/IFI27-like_sf"/>
</dbReference>
<dbReference type="GeneID" id="66978359"/>
<dbReference type="GO" id="GO:0016020">
    <property type="term" value="C:membrane"/>
    <property type="evidence" value="ECO:0007669"/>
    <property type="project" value="UniProtKB-SubCell"/>
</dbReference>
<keyword evidence="5" id="KW-0472">Membrane</keyword>
<organism evidence="6 7">
    <name type="scientific">Aspergillus chevalieri</name>
    <name type="common">Eurotium chevalieri</name>
    <dbReference type="NCBI Taxonomy" id="182096"/>
    <lineage>
        <taxon>Eukaryota</taxon>
        <taxon>Fungi</taxon>
        <taxon>Dikarya</taxon>
        <taxon>Ascomycota</taxon>
        <taxon>Pezizomycotina</taxon>
        <taxon>Eurotiomycetes</taxon>
        <taxon>Eurotiomycetidae</taxon>
        <taxon>Eurotiales</taxon>
        <taxon>Aspergillaceae</taxon>
        <taxon>Aspergillus</taxon>
        <taxon>Aspergillus subgen. Aspergillus</taxon>
    </lineage>
</organism>
<evidence type="ECO:0000256" key="4">
    <source>
        <dbReference type="ARBA" id="ARBA00022989"/>
    </source>
</evidence>
<evidence type="ECO:0000313" key="7">
    <source>
        <dbReference type="Proteomes" id="UP000637239"/>
    </source>
</evidence>
<reference evidence="6" key="1">
    <citation type="submission" date="2021-01" db="EMBL/GenBank/DDBJ databases">
        <authorList>
            <consortium name="Aspergillus chevalieri M1 genome sequencing consortium"/>
            <person name="Kazuki M."/>
            <person name="Futagami T."/>
        </authorList>
    </citation>
    <scope>NUCLEOTIDE SEQUENCE</scope>
    <source>
        <strain evidence="6">M1</strain>
    </source>
</reference>
<dbReference type="EMBL" id="AP024416">
    <property type="protein sequence ID" value="BCR84000.1"/>
    <property type="molecule type" value="Genomic_DNA"/>
</dbReference>
<dbReference type="KEGG" id="ache:ACHE_11402S"/>
<dbReference type="RefSeq" id="XP_043132522.1">
    <property type="nucleotide sequence ID" value="XM_043275968.1"/>
</dbReference>
<accession>A0A7R7VG12</accession>
<gene>
    <name evidence="6" type="ORF">ACHE_11402S</name>
</gene>
<protein>
    <submittedName>
        <fullName evidence="6">Uncharacterized protein</fullName>
    </submittedName>
</protein>
<dbReference type="InterPro" id="IPR009311">
    <property type="entry name" value="IFI6/IFI27-like"/>
</dbReference>
<evidence type="ECO:0000256" key="3">
    <source>
        <dbReference type="ARBA" id="ARBA00022692"/>
    </source>
</evidence>
<comment type="similarity">
    <text evidence="2">Belongs to the IFI6/IFI27 family.</text>
</comment>
<keyword evidence="4" id="KW-1133">Transmembrane helix</keyword>
<sequence>MSFLGCFLPCLFGDAVDDAPIKTTTTDHHIASNIVTAILTSPTTVDLHKTVNEQVAVTGWGWTDSLVQAILQGLTAAVTAGAALARPAADALKKAKDAAVGFAKEHPVYTTLIALGILLVLLPWVLEVLGFGEAGITLGSWAARWQSTYEGYVPKGALFGYFQRLGAKWHWFP</sequence>